<organism evidence="9 10">
    <name type="scientific">Eubacterium limosum</name>
    <dbReference type="NCBI Taxonomy" id="1736"/>
    <lineage>
        <taxon>Bacteria</taxon>
        <taxon>Bacillati</taxon>
        <taxon>Bacillota</taxon>
        <taxon>Clostridia</taxon>
        <taxon>Eubacteriales</taxon>
        <taxon>Eubacteriaceae</taxon>
        <taxon>Eubacterium</taxon>
    </lineage>
</organism>
<dbReference type="CDD" id="cd06174">
    <property type="entry name" value="MFS"/>
    <property type="match status" value="1"/>
</dbReference>
<keyword evidence="2" id="KW-0813">Transport</keyword>
<dbReference type="InterPro" id="IPR050171">
    <property type="entry name" value="MFS_Transporters"/>
</dbReference>
<feature type="transmembrane region" description="Helical" evidence="7">
    <location>
        <begin position="147"/>
        <end position="167"/>
    </location>
</feature>
<feature type="transmembrane region" description="Helical" evidence="7">
    <location>
        <begin position="59"/>
        <end position="77"/>
    </location>
</feature>
<evidence type="ECO:0000313" key="9">
    <source>
        <dbReference type="EMBL" id="ARD65136.1"/>
    </source>
</evidence>
<keyword evidence="5 7" id="KW-1133">Transmembrane helix</keyword>
<feature type="transmembrane region" description="Helical" evidence="7">
    <location>
        <begin position="247"/>
        <end position="268"/>
    </location>
</feature>
<evidence type="ECO:0000313" key="10">
    <source>
        <dbReference type="Proteomes" id="UP000192391"/>
    </source>
</evidence>
<proteinExistence type="predicted"/>
<dbReference type="EMBL" id="CP019962">
    <property type="protein sequence ID" value="ARD65136.1"/>
    <property type="molecule type" value="Genomic_DNA"/>
</dbReference>
<gene>
    <name evidence="9" type="ORF">B2M23_06090</name>
</gene>
<dbReference type="InterPro" id="IPR036259">
    <property type="entry name" value="MFS_trans_sf"/>
</dbReference>
<keyword evidence="4 7" id="KW-0812">Transmembrane</keyword>
<evidence type="ECO:0000256" key="3">
    <source>
        <dbReference type="ARBA" id="ARBA00022475"/>
    </source>
</evidence>
<protein>
    <submittedName>
        <fullName evidence="9">MFS transporter</fullName>
    </submittedName>
</protein>
<dbReference type="Pfam" id="PF07690">
    <property type="entry name" value="MFS_1"/>
    <property type="match status" value="1"/>
</dbReference>
<feature type="transmembrane region" description="Helical" evidence="7">
    <location>
        <begin position="179"/>
        <end position="199"/>
    </location>
</feature>
<keyword evidence="6 7" id="KW-0472">Membrane</keyword>
<evidence type="ECO:0000256" key="1">
    <source>
        <dbReference type="ARBA" id="ARBA00004651"/>
    </source>
</evidence>
<feature type="transmembrane region" description="Helical" evidence="7">
    <location>
        <begin position="349"/>
        <end position="367"/>
    </location>
</feature>
<evidence type="ECO:0000256" key="7">
    <source>
        <dbReference type="SAM" id="Phobius"/>
    </source>
</evidence>
<name>A0AAC9QT89_EUBLI</name>
<dbReference type="Proteomes" id="UP000192391">
    <property type="component" value="Chromosome"/>
</dbReference>
<dbReference type="KEGG" id="elim:B2M23_06090"/>
<feature type="transmembrane region" description="Helical" evidence="7">
    <location>
        <begin position="220"/>
        <end position="241"/>
    </location>
</feature>
<accession>A0AAC9QT89</accession>
<evidence type="ECO:0000256" key="4">
    <source>
        <dbReference type="ARBA" id="ARBA00022692"/>
    </source>
</evidence>
<dbReference type="PANTHER" id="PTHR23517">
    <property type="entry name" value="RESISTANCE PROTEIN MDTM, PUTATIVE-RELATED-RELATED"/>
    <property type="match status" value="1"/>
</dbReference>
<dbReference type="GO" id="GO:0005886">
    <property type="term" value="C:plasma membrane"/>
    <property type="evidence" value="ECO:0007669"/>
    <property type="project" value="UniProtKB-SubCell"/>
</dbReference>
<dbReference type="AlphaFoldDB" id="A0AAC9QT89"/>
<dbReference type="SUPFAM" id="SSF103473">
    <property type="entry name" value="MFS general substrate transporter"/>
    <property type="match status" value="1"/>
</dbReference>
<feature type="transmembrane region" description="Helical" evidence="7">
    <location>
        <begin position="84"/>
        <end position="102"/>
    </location>
</feature>
<dbReference type="GO" id="GO:0022857">
    <property type="term" value="F:transmembrane transporter activity"/>
    <property type="evidence" value="ECO:0007669"/>
    <property type="project" value="InterPro"/>
</dbReference>
<evidence type="ECO:0000256" key="5">
    <source>
        <dbReference type="ARBA" id="ARBA00022989"/>
    </source>
</evidence>
<evidence type="ECO:0000256" key="6">
    <source>
        <dbReference type="ARBA" id="ARBA00023136"/>
    </source>
</evidence>
<feature type="transmembrane region" description="Helical" evidence="7">
    <location>
        <begin position="387"/>
        <end position="412"/>
    </location>
</feature>
<dbReference type="Gene3D" id="1.20.1250.20">
    <property type="entry name" value="MFS general substrate transporter like domains"/>
    <property type="match status" value="2"/>
</dbReference>
<feature type="transmembrane region" description="Helical" evidence="7">
    <location>
        <begin position="318"/>
        <end position="337"/>
    </location>
</feature>
<evidence type="ECO:0000256" key="2">
    <source>
        <dbReference type="ARBA" id="ARBA00022448"/>
    </source>
</evidence>
<evidence type="ECO:0000259" key="8">
    <source>
        <dbReference type="PROSITE" id="PS50850"/>
    </source>
</evidence>
<dbReference type="RefSeq" id="WP_038352512.1">
    <property type="nucleotide sequence ID" value="NZ_CP019962.1"/>
</dbReference>
<sequence length="430" mass="46771">MNKNEVTNESISGFTRNAVIGIISSGAVVVYLTFLIRYVFYEPVLQSLALSNEQLGVLYGLYGTTAMISYLPGGILADKIRVKYLATAGFGLSAILTFWYATLPSYETLKVIFLLMGVCTTFIYWGVRYKGIRLVSTDNTYSRNIGISYGIVGILGLVVNFISMWIFDLFADPASGFNMVLMFYAFLNIAFAVASFFLIPKFEGEIIKTKKKFDLSELVAAVKHPGVWLTTLCMFFTYTVYTSLSYTVPYVQAVFGASVAMAALMGNIRMYGTSLFSSPIIGALATKIKSPAKTILLCMAITAICLFVIVLAPQTAGFMIPAIILIMILSFFLSGAYGVESSLFTETKVPAAIFGSASGILSLIGFLPDMFVSPIAGKWLDSYGNQAYTYIFIALGVSAILSMGCALLVLVYNKKKGISIEEPAEETQAS</sequence>
<reference evidence="10" key="1">
    <citation type="journal article" date="2017" name="Sci. Rep.">
        <title>Determination of the Genome and Primary Transcriptome of Syngas Fermenting Eubacterium limosum ATCC 8486.</title>
        <authorList>
            <person name="Song Y."/>
            <person name="Shin J."/>
            <person name="Jeong Y."/>
            <person name="Jin S."/>
            <person name="Lee J.K."/>
            <person name="Kim D.R."/>
            <person name="Kim S.C."/>
            <person name="Cho S."/>
            <person name="Cho B.K."/>
        </authorList>
    </citation>
    <scope>NUCLEOTIDE SEQUENCE [LARGE SCALE GENOMIC DNA]</scope>
    <source>
        <strain evidence="10">ATCC 8486</strain>
    </source>
</reference>
<feature type="domain" description="Major facilitator superfamily (MFS) profile" evidence="8">
    <location>
        <begin position="19"/>
        <end position="414"/>
    </location>
</feature>
<comment type="subcellular location">
    <subcellularLocation>
        <location evidence="1">Cell membrane</location>
        <topology evidence="1">Multi-pass membrane protein</topology>
    </subcellularLocation>
</comment>
<keyword evidence="3" id="KW-1003">Cell membrane</keyword>
<dbReference type="InterPro" id="IPR020846">
    <property type="entry name" value="MFS_dom"/>
</dbReference>
<feature type="transmembrane region" description="Helical" evidence="7">
    <location>
        <begin position="108"/>
        <end position="127"/>
    </location>
</feature>
<dbReference type="PROSITE" id="PS50850">
    <property type="entry name" value="MFS"/>
    <property type="match status" value="1"/>
</dbReference>
<feature type="transmembrane region" description="Helical" evidence="7">
    <location>
        <begin position="18"/>
        <end position="39"/>
    </location>
</feature>
<feature type="transmembrane region" description="Helical" evidence="7">
    <location>
        <begin position="294"/>
        <end position="312"/>
    </location>
</feature>
<dbReference type="InterPro" id="IPR011701">
    <property type="entry name" value="MFS"/>
</dbReference>